<protein>
    <submittedName>
        <fullName evidence="1">Uncharacterized protein</fullName>
    </submittedName>
</protein>
<evidence type="ECO:0000313" key="1">
    <source>
        <dbReference type="EMBL" id="KAI8426670.1"/>
    </source>
</evidence>
<comment type="caution">
    <text evidence="1">The sequence shown here is derived from an EMBL/GenBank/DDBJ whole genome shotgun (WGS) entry which is preliminary data.</text>
</comment>
<gene>
    <name evidence="1" type="ORF">MSG28_014388</name>
</gene>
<organism evidence="1 2">
    <name type="scientific">Choristoneura fumiferana</name>
    <name type="common">Spruce budworm moth</name>
    <name type="synonym">Archips fumiferana</name>
    <dbReference type="NCBI Taxonomy" id="7141"/>
    <lineage>
        <taxon>Eukaryota</taxon>
        <taxon>Metazoa</taxon>
        <taxon>Ecdysozoa</taxon>
        <taxon>Arthropoda</taxon>
        <taxon>Hexapoda</taxon>
        <taxon>Insecta</taxon>
        <taxon>Pterygota</taxon>
        <taxon>Neoptera</taxon>
        <taxon>Endopterygota</taxon>
        <taxon>Lepidoptera</taxon>
        <taxon>Glossata</taxon>
        <taxon>Ditrysia</taxon>
        <taxon>Tortricoidea</taxon>
        <taxon>Tortricidae</taxon>
        <taxon>Tortricinae</taxon>
        <taxon>Choristoneura</taxon>
    </lineage>
</organism>
<dbReference type="Proteomes" id="UP001064048">
    <property type="component" value="Chromosome 26"/>
</dbReference>
<proteinExistence type="predicted"/>
<evidence type="ECO:0000313" key="2">
    <source>
        <dbReference type="Proteomes" id="UP001064048"/>
    </source>
</evidence>
<keyword evidence="2" id="KW-1185">Reference proteome</keyword>
<reference evidence="1 2" key="1">
    <citation type="journal article" date="2022" name="Genome Biol. Evol.">
        <title>The Spruce Budworm Genome: Reconstructing the Evolutionary History of Antifreeze Proteins.</title>
        <authorList>
            <person name="Beliveau C."/>
            <person name="Gagne P."/>
            <person name="Picq S."/>
            <person name="Vernygora O."/>
            <person name="Keeling C.I."/>
            <person name="Pinkney K."/>
            <person name="Doucet D."/>
            <person name="Wen F."/>
            <person name="Johnston J.S."/>
            <person name="Maaroufi H."/>
            <person name="Boyle B."/>
            <person name="Laroche J."/>
            <person name="Dewar K."/>
            <person name="Juretic N."/>
            <person name="Blackburn G."/>
            <person name="Nisole A."/>
            <person name="Brunet B."/>
            <person name="Brandao M."/>
            <person name="Lumley L."/>
            <person name="Duan J."/>
            <person name="Quan G."/>
            <person name="Lucarotti C.J."/>
            <person name="Roe A.D."/>
            <person name="Sperling F.A.H."/>
            <person name="Levesque R.C."/>
            <person name="Cusson M."/>
        </authorList>
    </citation>
    <scope>NUCLEOTIDE SEQUENCE [LARGE SCALE GENOMIC DNA]</scope>
    <source>
        <strain evidence="1">Glfc:IPQL:Cfum</strain>
    </source>
</reference>
<dbReference type="EMBL" id="CM046126">
    <property type="protein sequence ID" value="KAI8426670.1"/>
    <property type="molecule type" value="Genomic_DNA"/>
</dbReference>
<accession>A0ACC0JRW9</accession>
<sequence>MNVRRDDRTLLVLCVGVMGSSVPPGREYTSLEDHAIVAWVSTGDRERRVNGNALWRELQADYKRITGQDRSWHSLRNRYLRYVLPSLGRLALPPQQVSRLRAAAAAGQLKTGGPPRRNSIYGAPVVRSASARARDRPNKPPAPKRPADEPPPDKHTPPKGTLLHSLTFHRAARPPAEEPPADEPPPDKHTPPKATGQFEDTDANDKGNFASLFDISSRRATPG</sequence>
<name>A0ACC0JRW9_CHOFU</name>